<accession>A0AAD7AXL3</accession>
<dbReference type="SUPFAM" id="SSF52540">
    <property type="entry name" value="P-loop containing nucleoside triphosphate hydrolases"/>
    <property type="match status" value="1"/>
</dbReference>
<gene>
    <name evidence="1" type="ORF">FB45DRAFT_881720</name>
</gene>
<evidence type="ECO:0000313" key="2">
    <source>
        <dbReference type="Proteomes" id="UP001221142"/>
    </source>
</evidence>
<dbReference type="InterPro" id="IPR027417">
    <property type="entry name" value="P-loop_NTPase"/>
</dbReference>
<protein>
    <submittedName>
        <fullName evidence="1">Uncharacterized protein</fullName>
    </submittedName>
</protein>
<keyword evidence="2" id="KW-1185">Reference proteome</keyword>
<evidence type="ECO:0000313" key="1">
    <source>
        <dbReference type="EMBL" id="KAJ7603485.1"/>
    </source>
</evidence>
<proteinExistence type="predicted"/>
<sequence>MGTCWPAGQGVPVMQYGLWPNEPALHQGYNHTSVNFDPLMASKADVAATLFNFTRLSPTEPFSILQKLLWPTGDRPSGPLCMDPSVAPYVQSYTTNSEHSSTIDYNWRNIWAYELIDWPHWTLSSTRDWRVHNHVPPLQLCAHTHKVLGKSVGASYLLLHLLACGQPVFFVPEPQVIYYFSKSGVQVSREPYESYYMGDGPTEDAVPESWVLLDVDAVQHPEWFPSFKLWVGLGVGLVYTALLDAGGKHWFTKQFVTDTRNVQPLSQEEMAALGHLRLGRESTSVRPSPVHKRVGSGDIAIQTGGHGRDYVHVHDALWPQHGATNRLAPYILSDRIDMNRVWTDDVAMPEDEHPLFNYIDLDRIPVLKVHKAEFAGKLIIREEYENFITDSLAWGEGYRRFLTGQPGIGKSVGAAYFLFYLIAMGHPVFFVPHPEVVYYFSSSVVQMLLGNPVPRINTAEAEAALNASWVLIDTDQPSDWIPGIWVKNGKITVWTAFPAQHRMDHYKKQIEAKTWVMKSWSMDEVAAYMFVSYLHGSIMLTPRGRHP</sequence>
<dbReference type="AlphaFoldDB" id="A0AAD7AXL3"/>
<comment type="caution">
    <text evidence="1">The sequence shown here is derived from an EMBL/GenBank/DDBJ whole genome shotgun (WGS) entry which is preliminary data.</text>
</comment>
<reference evidence="1" key="1">
    <citation type="submission" date="2023-03" db="EMBL/GenBank/DDBJ databases">
        <title>Massive genome expansion in bonnet fungi (Mycena s.s.) driven by repeated elements and novel gene families across ecological guilds.</title>
        <authorList>
            <consortium name="Lawrence Berkeley National Laboratory"/>
            <person name="Harder C.B."/>
            <person name="Miyauchi S."/>
            <person name="Viragh M."/>
            <person name="Kuo A."/>
            <person name="Thoen E."/>
            <person name="Andreopoulos B."/>
            <person name="Lu D."/>
            <person name="Skrede I."/>
            <person name="Drula E."/>
            <person name="Henrissat B."/>
            <person name="Morin E."/>
            <person name="Kohler A."/>
            <person name="Barry K."/>
            <person name="LaButti K."/>
            <person name="Morin E."/>
            <person name="Salamov A."/>
            <person name="Lipzen A."/>
            <person name="Mereny Z."/>
            <person name="Hegedus B."/>
            <person name="Baldrian P."/>
            <person name="Stursova M."/>
            <person name="Weitz H."/>
            <person name="Taylor A."/>
            <person name="Grigoriev I.V."/>
            <person name="Nagy L.G."/>
            <person name="Martin F."/>
            <person name="Kauserud H."/>
        </authorList>
    </citation>
    <scope>NUCLEOTIDE SEQUENCE</scope>
    <source>
        <strain evidence="1">9284</strain>
    </source>
</reference>
<dbReference type="EMBL" id="JARKIF010000142">
    <property type="protein sequence ID" value="KAJ7603485.1"/>
    <property type="molecule type" value="Genomic_DNA"/>
</dbReference>
<name>A0AAD7AXL3_9AGAR</name>
<organism evidence="1 2">
    <name type="scientific">Roridomyces roridus</name>
    <dbReference type="NCBI Taxonomy" id="1738132"/>
    <lineage>
        <taxon>Eukaryota</taxon>
        <taxon>Fungi</taxon>
        <taxon>Dikarya</taxon>
        <taxon>Basidiomycota</taxon>
        <taxon>Agaricomycotina</taxon>
        <taxon>Agaricomycetes</taxon>
        <taxon>Agaricomycetidae</taxon>
        <taxon>Agaricales</taxon>
        <taxon>Marasmiineae</taxon>
        <taxon>Mycenaceae</taxon>
        <taxon>Roridomyces</taxon>
    </lineage>
</organism>
<dbReference type="Proteomes" id="UP001221142">
    <property type="component" value="Unassembled WGS sequence"/>
</dbReference>